<sequence length="233" mass="26362">MCTHCVMTLTWKMVHCLFTQSFSNSHVARAISVDVTVACKSRGISALIWSHIQIDQLKDIETLKDITSSALIPHDALNKLTDLRCLGIHYEGTDDVRRISESMYSTSLHSLQFLPASLTKLILWESGLEKDPMPALERLPNLRFLNMSYEAYYGSQMVCSAYGFPKLETLQLSSLLHVRNWIVKNGAMSSLKKLHIERIRNLEMTPEGLKFVTMLKKLSITCTDSSFCEKLGS</sequence>
<accession>A0A8K0DN55</accession>
<gene>
    <name evidence="2" type="ORF">FNV43_RR25178</name>
</gene>
<comment type="caution">
    <text evidence="2">The sequence shown here is derived from an EMBL/GenBank/DDBJ whole genome shotgun (WGS) entry which is preliminary data.</text>
</comment>
<feature type="chain" id="PRO_5035470187" evidence="1">
    <location>
        <begin position="17"/>
        <end position="233"/>
    </location>
</feature>
<dbReference type="Gene3D" id="3.80.10.10">
    <property type="entry name" value="Ribonuclease Inhibitor"/>
    <property type="match status" value="1"/>
</dbReference>
<keyword evidence="1" id="KW-0732">Signal</keyword>
<feature type="signal peptide" evidence="1">
    <location>
        <begin position="1"/>
        <end position="16"/>
    </location>
</feature>
<reference evidence="2" key="1">
    <citation type="submission" date="2020-03" db="EMBL/GenBank/DDBJ databases">
        <title>A high-quality chromosome-level genome assembly of a woody plant with both climbing and erect habits, Rhamnella rubrinervis.</title>
        <authorList>
            <person name="Lu Z."/>
            <person name="Yang Y."/>
            <person name="Zhu X."/>
            <person name="Sun Y."/>
        </authorList>
    </citation>
    <scope>NUCLEOTIDE SEQUENCE</scope>
    <source>
        <strain evidence="2">BYM</strain>
        <tissue evidence="2">Leaf</tissue>
    </source>
</reference>
<keyword evidence="3" id="KW-1185">Reference proteome</keyword>
<dbReference type="AlphaFoldDB" id="A0A8K0DN55"/>
<evidence type="ECO:0000313" key="2">
    <source>
        <dbReference type="EMBL" id="KAF3434075.1"/>
    </source>
</evidence>
<dbReference type="Proteomes" id="UP000796880">
    <property type="component" value="Unassembled WGS sequence"/>
</dbReference>
<dbReference type="PANTHER" id="PTHR15140:SF37">
    <property type="entry name" value="UBIQUITIN-LIKE DOMAIN-CONTAINING PROTEIN"/>
    <property type="match status" value="1"/>
</dbReference>
<protein>
    <submittedName>
        <fullName evidence="2">Uncharacterized protein</fullName>
    </submittedName>
</protein>
<dbReference type="PANTHER" id="PTHR15140">
    <property type="entry name" value="TUBULIN-SPECIFIC CHAPERONE E"/>
    <property type="match status" value="1"/>
</dbReference>
<organism evidence="2 3">
    <name type="scientific">Rhamnella rubrinervis</name>
    <dbReference type="NCBI Taxonomy" id="2594499"/>
    <lineage>
        <taxon>Eukaryota</taxon>
        <taxon>Viridiplantae</taxon>
        <taxon>Streptophyta</taxon>
        <taxon>Embryophyta</taxon>
        <taxon>Tracheophyta</taxon>
        <taxon>Spermatophyta</taxon>
        <taxon>Magnoliopsida</taxon>
        <taxon>eudicotyledons</taxon>
        <taxon>Gunneridae</taxon>
        <taxon>Pentapetalae</taxon>
        <taxon>rosids</taxon>
        <taxon>fabids</taxon>
        <taxon>Rosales</taxon>
        <taxon>Rhamnaceae</taxon>
        <taxon>rhamnoid group</taxon>
        <taxon>Rhamneae</taxon>
        <taxon>Rhamnella</taxon>
    </lineage>
</organism>
<dbReference type="OrthoDB" id="1153674at2759"/>
<dbReference type="EMBL" id="VOIH02000011">
    <property type="protein sequence ID" value="KAF3434075.1"/>
    <property type="molecule type" value="Genomic_DNA"/>
</dbReference>
<dbReference type="InterPro" id="IPR032675">
    <property type="entry name" value="LRR_dom_sf"/>
</dbReference>
<evidence type="ECO:0000256" key="1">
    <source>
        <dbReference type="SAM" id="SignalP"/>
    </source>
</evidence>
<evidence type="ECO:0000313" key="3">
    <source>
        <dbReference type="Proteomes" id="UP000796880"/>
    </source>
</evidence>
<proteinExistence type="predicted"/>
<name>A0A8K0DN55_9ROSA</name>
<dbReference type="SUPFAM" id="SSF52058">
    <property type="entry name" value="L domain-like"/>
    <property type="match status" value="1"/>
</dbReference>